<dbReference type="InterPro" id="IPR046918">
    <property type="entry name" value="ABC-3C_CTD2"/>
</dbReference>
<dbReference type="SUPFAM" id="SSF51905">
    <property type="entry name" value="FAD/NAD(P)-binding domain"/>
    <property type="match status" value="1"/>
</dbReference>
<sequence length="788" mass="85750">MALVHALHEQEILRGGPRIAVIGGGAAGVAAAAAALLASDGEVVLFEEADVLLKLQMGTDRRKLDPHIYNWPLGNSDDPVADLPVLGWNAGFSTDVREDVLRQFDELSNRTARLSLRKRHRVNAVDEVIGGGYQITALDIQANRQISEAFQIIILAFGFGLEATETVHGIGDKSYWDNAGIPGVEFRGRANPHYFVSGSGDGGLIDFVAAALANFDHAELIHTITNYPNRKDLERELLVIEAGARLDQAAGRSFDLFQLYTDRIAPLLEDNGLIEHIRRKLRPGVHMTLQTVDKSIFTLGSAILNRLAAFATIKACDTTAGHGFQHVACQTVSRVNGYVANAGEPAYRLDCEGQIIDADEVIIRRGTDRLTVRNPFVPLLGDYAQRHDAWRRRLGEEALVPVLSNDAQDFFRIKARQLHLGGSRRRIEIAAAAIPMSVHLSVDGAAIKWSGELGPERIAEAWHDGRGFVVTLSDGPTEIGPIAGAILRVAVHASHATVHANPLEWADPWTLLTTKSPHARGIVMPKLIGGNPGGAWQVRESTSSARLAGIVHRNLDSWILTQLGNHVSGFFVNEDDPGGHIGLEIAPDIRALMRETWRTWREAFMDDRDLLARFLRLLVSATDDDGDDVQVLVGPLKLPAIIGGTALALSIAAVWGETAPRGARPGNLLRRIADIERTGYGCAPDRILGKRPGTCASTHDWQTNFVLLALEGRFDLAKKAEEPFGVIEAGQPSLTDTSGAGPMMMWLTHELIQALSDGADAVRALLDTIEQQHFALLSTAIERRKEIS</sequence>
<protein>
    <recommendedName>
        <fullName evidence="1">ABC-three component systems C-terminal domain-containing protein</fullName>
    </recommendedName>
</protein>
<comment type="caution">
    <text evidence="2">The sequence shown here is derived from an EMBL/GenBank/DDBJ whole genome shotgun (WGS) entry which is preliminary data.</text>
</comment>
<reference evidence="2 3" key="1">
    <citation type="submission" date="2014-12" db="EMBL/GenBank/DDBJ databases">
        <title>16Stimator: statistical estimation of ribosomal gene copy numbers from draft genome assemblies.</title>
        <authorList>
            <person name="Perisin M.A."/>
            <person name="Vetter M."/>
            <person name="Gilbert J.A."/>
            <person name="Bergelson J."/>
        </authorList>
    </citation>
    <scope>NUCLEOTIDE SEQUENCE [LARGE SCALE GENOMIC DNA]</scope>
    <source>
        <strain evidence="2 3">MEJ076</strain>
    </source>
</reference>
<proteinExistence type="predicted"/>
<gene>
    <name evidence="2" type="ORF">RU07_01095</name>
</gene>
<dbReference type="Pfam" id="PF20278">
    <property type="entry name" value="CTD2"/>
    <property type="match status" value="1"/>
</dbReference>
<accession>A0A0D0L6M6</accession>
<dbReference type="AlphaFoldDB" id="A0A0D0L6M6"/>
<evidence type="ECO:0000313" key="2">
    <source>
        <dbReference type="EMBL" id="KIQ05480.1"/>
    </source>
</evidence>
<evidence type="ECO:0000313" key="3">
    <source>
        <dbReference type="Proteomes" id="UP000035017"/>
    </source>
</evidence>
<feature type="domain" description="ABC-three component systems C-terminal" evidence="1">
    <location>
        <begin position="446"/>
        <end position="766"/>
    </location>
</feature>
<dbReference type="InterPro" id="IPR036188">
    <property type="entry name" value="FAD/NAD-bd_sf"/>
</dbReference>
<name>A0A0D0L6M6_AGRTU</name>
<dbReference type="EMBL" id="JXQV01000002">
    <property type="protein sequence ID" value="KIQ05480.1"/>
    <property type="molecule type" value="Genomic_DNA"/>
</dbReference>
<organism evidence="2 3">
    <name type="scientific">Agrobacterium tumefaciens</name>
    <dbReference type="NCBI Taxonomy" id="358"/>
    <lineage>
        <taxon>Bacteria</taxon>
        <taxon>Pseudomonadati</taxon>
        <taxon>Pseudomonadota</taxon>
        <taxon>Alphaproteobacteria</taxon>
        <taxon>Hyphomicrobiales</taxon>
        <taxon>Rhizobiaceae</taxon>
        <taxon>Rhizobium/Agrobacterium group</taxon>
        <taxon>Agrobacterium</taxon>
        <taxon>Agrobacterium tumefaciens complex</taxon>
    </lineage>
</organism>
<evidence type="ECO:0000259" key="1">
    <source>
        <dbReference type="Pfam" id="PF20278"/>
    </source>
</evidence>
<dbReference type="Proteomes" id="UP000035017">
    <property type="component" value="Unassembled WGS sequence"/>
</dbReference>